<evidence type="ECO:0000259" key="3">
    <source>
        <dbReference type="Pfam" id="PF04282"/>
    </source>
</evidence>
<dbReference type="Gene3D" id="1.10.3910.10">
    <property type="entry name" value="SP0561-like"/>
    <property type="match status" value="1"/>
</dbReference>
<evidence type="ECO:0000259" key="4">
    <source>
        <dbReference type="Pfam" id="PF08984"/>
    </source>
</evidence>
<dbReference type="eggNOG" id="COG2461">
    <property type="taxonomic scope" value="Bacteria"/>
</dbReference>
<gene>
    <name evidence="5" type="ordered locus">STHERM_c06110</name>
</gene>
<reference key="1">
    <citation type="submission" date="2009-08" db="EMBL/GenBank/DDBJ databases">
        <title>The genome sequence of Spirochaeta thermophila DSM6192.</title>
        <authorList>
            <person name="Angelov A."/>
            <person name="Mientus M."/>
            <person name="Wittenberg S."/>
            <person name="Lehmann R."/>
            <person name="Liesegang H."/>
            <person name="Daniel R."/>
            <person name="Liebl W."/>
        </authorList>
    </citation>
    <scope>NUCLEOTIDE SEQUENCE</scope>
    <source>
        <strain>DSM 6192</strain>
    </source>
</reference>
<feature type="domain" description="DUF1858" evidence="4">
    <location>
        <begin position="4"/>
        <end position="63"/>
    </location>
</feature>
<dbReference type="SUPFAM" id="SSF55785">
    <property type="entry name" value="PYP-like sensor domain (PAS domain)"/>
    <property type="match status" value="1"/>
</dbReference>
<dbReference type="PaxDb" id="665571-STHERM_c06110"/>
<dbReference type="KEGG" id="sta:STHERM_c06110"/>
<dbReference type="InterPro" id="IPR038062">
    <property type="entry name" value="ScdA-like_N_sf"/>
</dbReference>
<evidence type="ECO:0000313" key="6">
    <source>
        <dbReference type="Proteomes" id="UP000001296"/>
    </source>
</evidence>
<dbReference type="Pfam" id="PF13596">
    <property type="entry name" value="PAS_10"/>
    <property type="match status" value="1"/>
</dbReference>
<dbReference type="EMBL" id="CP001698">
    <property type="protein sequence ID" value="ADN01570.1"/>
    <property type="molecule type" value="Genomic_DNA"/>
</dbReference>
<evidence type="ECO:0000313" key="5">
    <source>
        <dbReference type="EMBL" id="ADN01570.1"/>
    </source>
</evidence>
<dbReference type="PANTHER" id="PTHR39966:SF3">
    <property type="entry name" value="DUF438 DOMAIN-CONTAINING PROTEIN"/>
    <property type="match status" value="1"/>
</dbReference>
<dbReference type="Gene3D" id="3.30.450.20">
    <property type="entry name" value="PAS domain"/>
    <property type="match status" value="1"/>
</dbReference>
<organism evidence="5 6">
    <name type="scientific">Winmispira thermophila (strain ATCC 49972 / DSM 6192 / RI 19.B1)</name>
    <name type="common">Spirochaeta thermophila</name>
    <dbReference type="NCBI Taxonomy" id="665571"/>
    <lineage>
        <taxon>Bacteria</taxon>
        <taxon>Pseudomonadati</taxon>
        <taxon>Spirochaetota</taxon>
        <taxon>Spirochaetia</taxon>
        <taxon>Winmispirales</taxon>
        <taxon>Winmispiraceae</taxon>
        <taxon>Winmispira</taxon>
    </lineage>
</organism>
<dbReference type="InterPro" id="IPR035965">
    <property type="entry name" value="PAS-like_dom_sf"/>
</dbReference>
<feature type="domain" description="DUF438" evidence="3">
    <location>
        <begin position="92"/>
        <end position="158"/>
    </location>
</feature>
<dbReference type="InterPro" id="IPR012312">
    <property type="entry name" value="Hemerythrin-like"/>
</dbReference>
<dbReference type="HOGENOM" id="CLU_026706_1_0_12"/>
<reference evidence="5 6" key="2">
    <citation type="journal article" date="2010" name="J. Bacteriol.">
        <title>Genome sequence of the polysaccharide-degrading, thermophilic anaerobe Spirochaeta thermophila DSM 6192.</title>
        <authorList>
            <person name="Angelov A."/>
            <person name="Liebl S."/>
            <person name="Ballschmiter M."/>
            <person name="Bomeke M."/>
            <person name="Lehmann R."/>
            <person name="Liesegang H."/>
            <person name="Daniel R."/>
            <person name="Liebl W."/>
        </authorList>
    </citation>
    <scope>NUCLEOTIDE SEQUENCE [LARGE SCALE GENOMIC DNA]</scope>
    <source>
        <strain evidence="6">ATCC 49972 / DSM 6192 / RI 19.B1</strain>
    </source>
</reference>
<dbReference type="Pfam" id="PF04282">
    <property type="entry name" value="DUF438"/>
    <property type="match status" value="1"/>
</dbReference>
<dbReference type="InterPro" id="IPR007380">
    <property type="entry name" value="DUF438"/>
</dbReference>
<dbReference type="PANTHER" id="PTHR39966">
    <property type="entry name" value="BLL2471 PROTEIN-RELATED"/>
    <property type="match status" value="1"/>
</dbReference>
<evidence type="ECO:0000256" key="1">
    <source>
        <dbReference type="SAM" id="MobiDB-lite"/>
    </source>
</evidence>
<feature type="compositionally biased region" description="Low complexity" evidence="1">
    <location>
        <begin position="325"/>
        <end position="338"/>
    </location>
</feature>
<dbReference type="Gene3D" id="1.20.120.520">
    <property type="entry name" value="nmb1532 protein domain like"/>
    <property type="match status" value="1"/>
</dbReference>
<accession>E0RQZ2</accession>
<dbReference type="AlphaFoldDB" id="E0RQZ2"/>
<name>E0RQZ2_WINT6</name>
<sequence length="489" mass="55536">MTLTPHTKISEILAAHPDMADSLAGVAPEFSLLKNPIARATLAKVATVEKAAAMAKIPVEDLLSRIASLLRERGVEVELVAKPTREERVHILKELIMDLHRGAPFDEVKRRFSELVKDVDAPEIAEMEQQLIAEGLPVEEVQRLCDVHVQVFREALEERERPTVPPGHPVHTFMEEDSHAASLLEQVEKAMEEGPAWERIVPLLEELSRIDLHYLRKEHQLFPRLEEHGVTGPSQVMWAIHDQIRAGIKELVRLASSRDAERFASLFREVATAVREMIYKEERILFPLALETLSEEEWRKVREGEEEIGYAWVSPPPPLPETASPGEAARPAAVPAPEGMRPASELPALLGTSVLFPFSTGQLTVEQADLILRHLPVDISFVDEHDKVRYYTDTPHRIFPRSPGVIGRDVRNCHPPKSVHIVEKILTAFKEGKKDVAEFWIQMKGRFIHIRYFALRDGQGRYRGCLEVSQDVTEIRRLEGEKRLLDWED</sequence>
<proteinExistence type="predicted"/>
<dbReference type="RefSeq" id="WP_013313411.1">
    <property type="nucleotide sequence ID" value="NC_014484.1"/>
</dbReference>
<feature type="region of interest" description="Disordered" evidence="1">
    <location>
        <begin position="312"/>
        <end position="338"/>
    </location>
</feature>
<dbReference type="Proteomes" id="UP000001296">
    <property type="component" value="Chromosome"/>
</dbReference>
<dbReference type="GO" id="GO:0005886">
    <property type="term" value="C:plasma membrane"/>
    <property type="evidence" value="ECO:0007669"/>
    <property type="project" value="TreeGrafter"/>
</dbReference>
<protein>
    <recommendedName>
        <fullName evidence="7">DUF438 domain-containing protein</fullName>
    </recommendedName>
</protein>
<dbReference type="Pfam" id="PF08984">
    <property type="entry name" value="DUF1858"/>
    <property type="match status" value="1"/>
</dbReference>
<evidence type="ECO:0000259" key="2">
    <source>
        <dbReference type="Pfam" id="PF01814"/>
    </source>
</evidence>
<evidence type="ECO:0008006" key="7">
    <source>
        <dbReference type="Google" id="ProtNLM"/>
    </source>
</evidence>
<dbReference type="SUPFAM" id="SSF140683">
    <property type="entry name" value="SP0561-like"/>
    <property type="match status" value="1"/>
</dbReference>
<dbReference type="InterPro" id="IPR015077">
    <property type="entry name" value="DUF1858"/>
</dbReference>
<feature type="domain" description="Hemerythrin-like" evidence="2">
    <location>
        <begin position="168"/>
        <end position="289"/>
    </location>
</feature>
<dbReference type="Pfam" id="PF01814">
    <property type="entry name" value="Hemerythrin"/>
    <property type="match status" value="1"/>
</dbReference>